<dbReference type="Proteomes" id="UP001152795">
    <property type="component" value="Unassembled WGS sequence"/>
</dbReference>
<evidence type="ECO:0000313" key="4">
    <source>
        <dbReference type="Proteomes" id="UP001152795"/>
    </source>
</evidence>
<keyword evidence="2" id="KW-1133">Transmembrane helix</keyword>
<evidence type="ECO:0000256" key="2">
    <source>
        <dbReference type="SAM" id="Phobius"/>
    </source>
</evidence>
<name>A0A6S7JVL8_PARCT</name>
<dbReference type="SUPFAM" id="SSF52540">
    <property type="entry name" value="P-loop containing nucleoside triphosphate hydrolases"/>
    <property type="match status" value="1"/>
</dbReference>
<dbReference type="EMBL" id="CACRXK020020752">
    <property type="protein sequence ID" value="CAB4035138.1"/>
    <property type="molecule type" value="Genomic_DNA"/>
</dbReference>
<evidence type="ECO:0000256" key="1">
    <source>
        <dbReference type="SAM" id="MobiDB-lite"/>
    </source>
</evidence>
<sequence>IKFSYFQKKIYYGVKNCAKLNIIIVDVIIFIKYNTFYFIYPPRKHDFSHILPSSFLFIAESGKYHPVVVFVGAIYLGGGWSFSCKILYLDKFFLPMTTSKTNPSEHYKHFRKAIAFLFRKFWHICHVDCHGHFTLKQLRLPVLNETHTNSCTGPRLDGRGPLLKPRENIFSVRTSQPVDNIYVFKAKDGTFQKITNELQDNFHFVSLRDVERAMKVIVWFYSNSELIDQVIGDEDNVRDEDNDSSEESSEEESSENEKLNNVVQVEQPLSQIVRAVILGIGVCYFARLNERQAYCKYICRYFDHSCPLPGGALRMQNEIRRCQRGFLKDMKLAENIARNTALSENVFMMAICTELRIPLFVVGKPGSSKSLAKDVISTNMKAGNSQSELFKNLKQIHMQSYQCSPLSTPEGIVSTFRQCAKLQKDKDLNKFVSVVVLDEIGLAEDSPLMPLKTLHPLLEDGTATTVETGTTSDYHRVGFIGLSNWSLDPAKMNRGIMLSRGVPSENELCDSARGICSGNKDSGLDDIIIWGLCKGYFDVYDQQSKSKTLKNAQKDEFFGLRDFYSLVKMVYGFAVQAERQGDQLKETELEKSIRRNFSGLDDLDPMKIFCQQLQFQKLKRYVKYPSPECHPVNLIQESLGRTEDEGESRYLLVLTENYAALRLLQGKFHNHDPVVIFGSSFPKDQQYTQICRNINRIKVCMETGRMVILLNLESLYESLYDALNQHRRPDERTRKVVCRRHIHENKANVYKGHSLTQSADRVLYHTKSRVLFTIITEPEVNNCFSFGRHFENRLGDYRVIITSTAPNQRGEFSIITYGRREGGGRRGKLPRAP</sequence>
<organism evidence="3 4">
    <name type="scientific">Paramuricea clavata</name>
    <name type="common">Red gorgonian</name>
    <name type="synonym">Violescent sea-whip</name>
    <dbReference type="NCBI Taxonomy" id="317549"/>
    <lineage>
        <taxon>Eukaryota</taxon>
        <taxon>Metazoa</taxon>
        <taxon>Cnidaria</taxon>
        <taxon>Anthozoa</taxon>
        <taxon>Octocorallia</taxon>
        <taxon>Malacalcyonacea</taxon>
        <taxon>Plexauridae</taxon>
        <taxon>Paramuricea</taxon>
    </lineage>
</organism>
<dbReference type="Gene3D" id="3.40.50.300">
    <property type="entry name" value="P-loop containing nucleotide triphosphate hydrolases"/>
    <property type="match status" value="1"/>
</dbReference>
<reference evidence="3" key="1">
    <citation type="submission" date="2020-04" db="EMBL/GenBank/DDBJ databases">
        <authorList>
            <person name="Alioto T."/>
            <person name="Alioto T."/>
            <person name="Gomez Garrido J."/>
        </authorList>
    </citation>
    <scope>NUCLEOTIDE SEQUENCE</scope>
    <source>
        <strain evidence="3">A484AB</strain>
    </source>
</reference>
<feature type="compositionally biased region" description="Acidic residues" evidence="1">
    <location>
        <begin position="232"/>
        <end position="254"/>
    </location>
</feature>
<keyword evidence="2" id="KW-0812">Transmembrane</keyword>
<comment type="caution">
    <text evidence="3">The sequence shown here is derived from an EMBL/GenBank/DDBJ whole genome shotgun (WGS) entry which is preliminary data.</text>
</comment>
<accession>A0A6S7JVL8</accession>
<evidence type="ECO:0000313" key="3">
    <source>
        <dbReference type="EMBL" id="CAB4035138.1"/>
    </source>
</evidence>
<gene>
    <name evidence="3" type="ORF">PACLA_8A067376</name>
</gene>
<dbReference type="GO" id="GO:0016887">
    <property type="term" value="F:ATP hydrolysis activity"/>
    <property type="evidence" value="ECO:0007669"/>
    <property type="project" value="InterPro"/>
</dbReference>
<dbReference type="PANTHER" id="PTHR22605:SF16">
    <property type="entry name" value="E3 UBIQUITIN-PROTEIN LIGASE RNF213"/>
    <property type="match status" value="1"/>
</dbReference>
<dbReference type="AlphaFoldDB" id="A0A6S7JVL8"/>
<feature type="transmembrane region" description="Helical" evidence="2">
    <location>
        <begin position="20"/>
        <end position="40"/>
    </location>
</feature>
<feature type="non-terminal residue" evidence="3">
    <location>
        <position position="1"/>
    </location>
</feature>
<feature type="region of interest" description="Disordered" evidence="1">
    <location>
        <begin position="232"/>
        <end position="260"/>
    </location>
</feature>
<proteinExistence type="predicted"/>
<dbReference type="InterPro" id="IPR027417">
    <property type="entry name" value="P-loop_NTPase"/>
</dbReference>
<dbReference type="OrthoDB" id="6110868at2759"/>
<keyword evidence="4" id="KW-1185">Reference proteome</keyword>
<protein>
    <submittedName>
        <fullName evidence="3">Uncharacterized protein</fullName>
    </submittedName>
</protein>
<dbReference type="GO" id="GO:0004842">
    <property type="term" value="F:ubiquitin-protein transferase activity"/>
    <property type="evidence" value="ECO:0007669"/>
    <property type="project" value="InterPro"/>
</dbReference>
<dbReference type="InterPro" id="IPR031248">
    <property type="entry name" value="RNF213"/>
</dbReference>
<dbReference type="PANTHER" id="PTHR22605">
    <property type="entry name" value="RZ-TYPE DOMAIN-CONTAINING PROTEIN"/>
    <property type="match status" value="1"/>
</dbReference>
<keyword evidence="2" id="KW-0472">Membrane</keyword>
<feature type="non-terminal residue" evidence="3">
    <location>
        <position position="833"/>
    </location>
</feature>